<feature type="compositionally biased region" description="Low complexity" evidence="1">
    <location>
        <begin position="1"/>
        <end position="20"/>
    </location>
</feature>
<dbReference type="AlphaFoldDB" id="A0A540LW48"/>
<dbReference type="EMBL" id="VIEB01000446">
    <property type="protein sequence ID" value="TQD90628.1"/>
    <property type="molecule type" value="Genomic_DNA"/>
</dbReference>
<sequence length="119" mass="13238">MHVAASSKSAARNTRTTTSAIPTRPDRPTTAFCSLLLKRRILRWLGSRRGRASKVTRLALSFYIHFMGGGGGGATNERTILISNFEVLLAEDIKVAYYMRKNFQETFGIEILGGQFLNI</sequence>
<organism evidence="2 3">
    <name type="scientific">Malus baccata</name>
    <name type="common">Siberian crab apple</name>
    <name type="synonym">Pyrus baccata</name>
    <dbReference type="NCBI Taxonomy" id="106549"/>
    <lineage>
        <taxon>Eukaryota</taxon>
        <taxon>Viridiplantae</taxon>
        <taxon>Streptophyta</taxon>
        <taxon>Embryophyta</taxon>
        <taxon>Tracheophyta</taxon>
        <taxon>Spermatophyta</taxon>
        <taxon>Magnoliopsida</taxon>
        <taxon>eudicotyledons</taxon>
        <taxon>Gunneridae</taxon>
        <taxon>Pentapetalae</taxon>
        <taxon>rosids</taxon>
        <taxon>fabids</taxon>
        <taxon>Rosales</taxon>
        <taxon>Rosaceae</taxon>
        <taxon>Amygdaloideae</taxon>
        <taxon>Maleae</taxon>
        <taxon>Malus</taxon>
    </lineage>
</organism>
<gene>
    <name evidence="2" type="ORF">C1H46_023775</name>
</gene>
<evidence type="ECO:0000256" key="1">
    <source>
        <dbReference type="SAM" id="MobiDB-lite"/>
    </source>
</evidence>
<comment type="caution">
    <text evidence="2">The sequence shown here is derived from an EMBL/GenBank/DDBJ whole genome shotgun (WGS) entry which is preliminary data.</text>
</comment>
<proteinExistence type="predicted"/>
<evidence type="ECO:0000313" key="3">
    <source>
        <dbReference type="Proteomes" id="UP000315295"/>
    </source>
</evidence>
<keyword evidence="3" id="KW-1185">Reference proteome</keyword>
<reference evidence="2 3" key="1">
    <citation type="journal article" date="2019" name="G3 (Bethesda)">
        <title>Sequencing of a Wild Apple (Malus baccata) Genome Unravels the Differences Between Cultivated and Wild Apple Species Regarding Disease Resistance and Cold Tolerance.</title>
        <authorList>
            <person name="Chen X."/>
        </authorList>
    </citation>
    <scope>NUCLEOTIDE SEQUENCE [LARGE SCALE GENOMIC DNA]</scope>
    <source>
        <strain evidence="3">cv. Shandingzi</strain>
        <tissue evidence="2">Leaves</tissue>
    </source>
</reference>
<feature type="region of interest" description="Disordered" evidence="1">
    <location>
        <begin position="1"/>
        <end position="26"/>
    </location>
</feature>
<accession>A0A540LW48</accession>
<name>A0A540LW48_MALBA</name>
<evidence type="ECO:0000313" key="2">
    <source>
        <dbReference type="EMBL" id="TQD90628.1"/>
    </source>
</evidence>
<dbReference type="Proteomes" id="UP000315295">
    <property type="component" value="Unassembled WGS sequence"/>
</dbReference>
<protein>
    <submittedName>
        <fullName evidence="2">Uncharacterized protein</fullName>
    </submittedName>
</protein>